<dbReference type="PRINTS" id="PR01021">
    <property type="entry name" value="OMPADOMAIN"/>
</dbReference>
<keyword evidence="2 4" id="KW-0472">Membrane</keyword>
<protein>
    <submittedName>
        <fullName evidence="7">Outer membrane protein OmpA-like peptidoglycan-associated protein</fullName>
    </submittedName>
</protein>
<dbReference type="CDD" id="cd07185">
    <property type="entry name" value="OmpA_C-like"/>
    <property type="match status" value="1"/>
</dbReference>
<accession>A0A7W8HW50</accession>
<evidence type="ECO:0000256" key="1">
    <source>
        <dbReference type="ARBA" id="ARBA00004442"/>
    </source>
</evidence>
<dbReference type="InterPro" id="IPR036737">
    <property type="entry name" value="OmpA-like_sf"/>
</dbReference>
<evidence type="ECO:0000256" key="2">
    <source>
        <dbReference type="ARBA" id="ARBA00023136"/>
    </source>
</evidence>
<sequence>MSVFSAALLTLLTAASPGQTHTWEACFDGDVPTPEAFAAFREAGRVFRDAGRFGARATLAGSDQSETAWSEAKLTAYVELLRAGVSANYLSVNPAPRNAGACLPVTVEVLPPAQNPPGLWHLRPVYGFEPGSAEIRSFGARAAVRIAAAVYEPGWVIRLDGHTDTVGSEEDNLALSLRRAEAVAEALVREGVHWKAIEIHGRGESQLARPTADDMPEPLNRRVNIDYRPPPATPH</sequence>
<dbReference type="AlphaFoldDB" id="A0A7W8HW50"/>
<dbReference type="EMBL" id="JACHFZ010000001">
    <property type="protein sequence ID" value="MBB5290784.1"/>
    <property type="molecule type" value="Genomic_DNA"/>
</dbReference>
<evidence type="ECO:0000313" key="8">
    <source>
        <dbReference type="Proteomes" id="UP000566663"/>
    </source>
</evidence>
<evidence type="ECO:0000256" key="4">
    <source>
        <dbReference type="PROSITE-ProRule" id="PRU00473"/>
    </source>
</evidence>
<evidence type="ECO:0000256" key="3">
    <source>
        <dbReference type="ARBA" id="ARBA00023237"/>
    </source>
</evidence>
<dbReference type="Proteomes" id="UP000566663">
    <property type="component" value="Unassembled WGS sequence"/>
</dbReference>
<dbReference type="Pfam" id="PF00691">
    <property type="entry name" value="OmpA"/>
    <property type="match status" value="1"/>
</dbReference>
<name>A0A7W8HW50_9CAUL</name>
<evidence type="ECO:0000313" key="7">
    <source>
        <dbReference type="EMBL" id="MBB5290784.1"/>
    </source>
</evidence>
<organism evidence="7 8">
    <name type="scientific">Brevundimonas basaltis</name>
    <dbReference type="NCBI Taxonomy" id="472166"/>
    <lineage>
        <taxon>Bacteria</taxon>
        <taxon>Pseudomonadati</taxon>
        <taxon>Pseudomonadota</taxon>
        <taxon>Alphaproteobacteria</taxon>
        <taxon>Caulobacterales</taxon>
        <taxon>Caulobacteraceae</taxon>
        <taxon>Brevundimonas</taxon>
    </lineage>
</organism>
<comment type="caution">
    <text evidence="7">The sequence shown here is derived from an EMBL/GenBank/DDBJ whole genome shotgun (WGS) entry which is preliminary data.</text>
</comment>
<evidence type="ECO:0000256" key="5">
    <source>
        <dbReference type="SAM" id="MobiDB-lite"/>
    </source>
</evidence>
<dbReference type="RefSeq" id="WP_183251652.1">
    <property type="nucleotide sequence ID" value="NZ_BAAAFF010000004.1"/>
</dbReference>
<dbReference type="InterPro" id="IPR006664">
    <property type="entry name" value="OMP_bac"/>
</dbReference>
<feature type="region of interest" description="Disordered" evidence="5">
    <location>
        <begin position="205"/>
        <end position="235"/>
    </location>
</feature>
<gene>
    <name evidence="7" type="ORF">HNQ67_000280</name>
</gene>
<dbReference type="PANTHER" id="PTHR30329:SF21">
    <property type="entry name" value="LIPOPROTEIN YIAD-RELATED"/>
    <property type="match status" value="1"/>
</dbReference>
<feature type="domain" description="OmpA-like" evidence="6">
    <location>
        <begin position="115"/>
        <end position="231"/>
    </location>
</feature>
<keyword evidence="8" id="KW-1185">Reference proteome</keyword>
<dbReference type="GO" id="GO:0009279">
    <property type="term" value="C:cell outer membrane"/>
    <property type="evidence" value="ECO:0007669"/>
    <property type="project" value="UniProtKB-SubCell"/>
</dbReference>
<evidence type="ECO:0000259" key="6">
    <source>
        <dbReference type="PROSITE" id="PS51123"/>
    </source>
</evidence>
<dbReference type="PROSITE" id="PS51123">
    <property type="entry name" value="OMPA_2"/>
    <property type="match status" value="1"/>
</dbReference>
<dbReference type="SUPFAM" id="SSF103088">
    <property type="entry name" value="OmpA-like"/>
    <property type="match status" value="1"/>
</dbReference>
<reference evidence="7 8" key="1">
    <citation type="submission" date="2020-08" db="EMBL/GenBank/DDBJ databases">
        <title>Genomic Encyclopedia of Type Strains, Phase IV (KMG-IV): sequencing the most valuable type-strain genomes for metagenomic binning, comparative biology and taxonomic classification.</title>
        <authorList>
            <person name="Goeker M."/>
        </authorList>
    </citation>
    <scope>NUCLEOTIDE SEQUENCE [LARGE SCALE GENOMIC DNA]</scope>
    <source>
        <strain evidence="7 8">DSM 25335</strain>
    </source>
</reference>
<dbReference type="Gene3D" id="3.30.1330.60">
    <property type="entry name" value="OmpA-like domain"/>
    <property type="match status" value="1"/>
</dbReference>
<dbReference type="InterPro" id="IPR050330">
    <property type="entry name" value="Bact_OuterMem_StrucFunc"/>
</dbReference>
<comment type="subcellular location">
    <subcellularLocation>
        <location evidence="1">Cell outer membrane</location>
    </subcellularLocation>
</comment>
<keyword evidence="3" id="KW-0998">Cell outer membrane</keyword>
<dbReference type="InterPro" id="IPR006665">
    <property type="entry name" value="OmpA-like"/>
</dbReference>
<dbReference type="PANTHER" id="PTHR30329">
    <property type="entry name" value="STATOR ELEMENT OF FLAGELLAR MOTOR COMPLEX"/>
    <property type="match status" value="1"/>
</dbReference>
<proteinExistence type="predicted"/>